<evidence type="ECO:0000313" key="9">
    <source>
        <dbReference type="EMBL" id="EGF78375.1"/>
    </source>
</evidence>
<evidence type="ECO:0000256" key="1">
    <source>
        <dbReference type="ARBA" id="ARBA00004141"/>
    </source>
</evidence>
<dbReference type="OrthoDB" id="196709at2759"/>
<dbReference type="InParanoid" id="F4P8T5"/>
<dbReference type="STRING" id="684364.F4P8T5"/>
<dbReference type="PIRSF" id="PIRSF016104">
    <property type="entry name" value="GPI2"/>
    <property type="match status" value="1"/>
</dbReference>
<evidence type="ECO:0000256" key="4">
    <source>
        <dbReference type="ARBA" id="ARBA00022502"/>
    </source>
</evidence>
<accession>F4P8T5</accession>
<dbReference type="HOGENOM" id="CLU_024002_2_0_1"/>
<feature type="transmembrane region" description="Helical" evidence="8">
    <location>
        <begin position="267"/>
        <end position="287"/>
    </location>
</feature>
<name>F4P8T5_BATDJ</name>
<reference evidence="9 10" key="1">
    <citation type="submission" date="2009-12" db="EMBL/GenBank/DDBJ databases">
        <title>The draft genome of Batrachochytrium dendrobatidis.</title>
        <authorList>
            <consortium name="US DOE Joint Genome Institute (JGI-PGF)"/>
            <person name="Kuo A."/>
            <person name="Salamov A."/>
            <person name="Schmutz J."/>
            <person name="Lucas S."/>
            <person name="Pitluck S."/>
            <person name="Rosenblum E."/>
            <person name="Stajich J."/>
            <person name="Eisen M."/>
            <person name="Grigoriev I.V."/>
        </authorList>
    </citation>
    <scope>NUCLEOTIDE SEQUENCE [LARGE SCALE GENOMIC DNA]</scope>
    <source>
        <strain evidence="10">JAM81 / FGSC 10211</strain>
    </source>
</reference>
<evidence type="ECO:0000313" key="10">
    <source>
        <dbReference type="Proteomes" id="UP000007241"/>
    </source>
</evidence>
<protein>
    <recommendedName>
        <fullName evidence="11">Phosphatidylinositol N-acetylglucosaminyltransferase</fullName>
    </recommendedName>
</protein>
<dbReference type="GO" id="GO:0006506">
    <property type="term" value="P:GPI anchor biosynthetic process"/>
    <property type="evidence" value="ECO:0007669"/>
    <property type="project" value="UniProtKB-UniPathway"/>
</dbReference>
<dbReference type="AlphaFoldDB" id="F4P8T5"/>
<dbReference type="OMA" id="STSYHAF"/>
<dbReference type="UniPathway" id="UPA00196"/>
<dbReference type="PANTHER" id="PTHR12982:SF0">
    <property type="entry name" value="PHOSPHATIDYLINOSITOL N-ACETYLGLUCOSAMINYLTRANSFERASE SUBUNIT C"/>
    <property type="match status" value="1"/>
</dbReference>
<dbReference type="EMBL" id="GL882889">
    <property type="protein sequence ID" value="EGF78375.1"/>
    <property type="molecule type" value="Genomic_DNA"/>
</dbReference>
<evidence type="ECO:0000256" key="8">
    <source>
        <dbReference type="SAM" id="Phobius"/>
    </source>
</evidence>
<feature type="transmembrane region" description="Helical" evidence="8">
    <location>
        <begin position="158"/>
        <end position="176"/>
    </location>
</feature>
<keyword evidence="5 8" id="KW-0812">Transmembrane</keyword>
<evidence type="ECO:0000256" key="3">
    <source>
        <dbReference type="ARBA" id="ARBA00008321"/>
    </source>
</evidence>
<dbReference type="Pfam" id="PF06432">
    <property type="entry name" value="GPI2"/>
    <property type="match status" value="1"/>
</dbReference>
<dbReference type="FunCoup" id="F4P8T5">
    <property type="interactions" value="278"/>
</dbReference>
<proteinExistence type="inferred from homology"/>
<comment type="subcellular location">
    <subcellularLocation>
        <location evidence="1">Membrane</location>
        <topology evidence="1">Multi-pass membrane protein</topology>
    </subcellularLocation>
</comment>
<sequence>MNTFTEFSSDSRVVARPKWRKLLYIHQDYPDNYVDSSFLKLMKRNVNVRPLNYWNVVSESLRVSQQISVEVIFVAMFIHLYMHSWISPVVLIVGSCTVSACLYILWYIMLLRFANSDYNPSDSPVPKTVSSVVLFFTMLLGLTPILKNLTKDISSDSIWFMTIMMLLANLLFHDYGSGSSTHARFPDSLSINAAMFASVLLASRLSSNMSVFGLMLLAVQLFALFPILCRSLREWYHPSTTWDSILTVILIGFAVALMWHISHMSIVLYMVSMILVTFMGPYLLVFAQRYKSEIRGPWDEAVINPGGR</sequence>
<dbReference type="Proteomes" id="UP000007241">
    <property type="component" value="Unassembled WGS sequence"/>
</dbReference>
<dbReference type="GeneID" id="18237503"/>
<comment type="pathway">
    <text evidence="2">Glycolipid biosynthesis; glycosylphosphatidylinositol-anchor biosynthesis.</text>
</comment>
<keyword evidence="4" id="KW-0337">GPI-anchor biosynthesis</keyword>
<evidence type="ECO:0008006" key="11">
    <source>
        <dbReference type="Google" id="ProtNLM"/>
    </source>
</evidence>
<dbReference type="PANTHER" id="PTHR12982">
    <property type="entry name" value="PHOSPHATIDYLINOSITOL GLYCAN, CLASS C"/>
    <property type="match status" value="1"/>
</dbReference>
<evidence type="ECO:0000256" key="6">
    <source>
        <dbReference type="ARBA" id="ARBA00022989"/>
    </source>
</evidence>
<evidence type="ECO:0000256" key="2">
    <source>
        <dbReference type="ARBA" id="ARBA00004687"/>
    </source>
</evidence>
<comment type="similarity">
    <text evidence="3">Belongs to the PIGC family.</text>
</comment>
<keyword evidence="6 8" id="KW-1133">Transmembrane helix</keyword>
<gene>
    <name evidence="9" type="ORF">BATDEDRAFT_20503</name>
</gene>
<feature type="transmembrane region" description="Helical" evidence="8">
    <location>
        <begin position="129"/>
        <end position="146"/>
    </location>
</feature>
<keyword evidence="7 8" id="KW-0472">Membrane</keyword>
<dbReference type="RefSeq" id="XP_006681033.1">
    <property type="nucleotide sequence ID" value="XM_006680970.1"/>
</dbReference>
<feature type="transmembrane region" description="Helical" evidence="8">
    <location>
        <begin position="209"/>
        <end position="229"/>
    </location>
</feature>
<dbReference type="GO" id="GO:0000506">
    <property type="term" value="C:glycosylphosphatidylinositol-N-acetylglucosaminyltransferase (GPI-GnT) complex"/>
    <property type="evidence" value="ECO:0000318"/>
    <property type="project" value="GO_Central"/>
</dbReference>
<feature type="transmembrane region" description="Helical" evidence="8">
    <location>
        <begin position="89"/>
        <end position="109"/>
    </location>
</feature>
<organism evidence="9 10">
    <name type="scientific">Batrachochytrium dendrobatidis (strain JAM81 / FGSC 10211)</name>
    <name type="common">Frog chytrid fungus</name>
    <dbReference type="NCBI Taxonomy" id="684364"/>
    <lineage>
        <taxon>Eukaryota</taxon>
        <taxon>Fungi</taxon>
        <taxon>Fungi incertae sedis</taxon>
        <taxon>Chytridiomycota</taxon>
        <taxon>Chytridiomycota incertae sedis</taxon>
        <taxon>Chytridiomycetes</taxon>
        <taxon>Rhizophydiales</taxon>
        <taxon>Rhizophydiales incertae sedis</taxon>
        <taxon>Batrachochytrium</taxon>
    </lineage>
</organism>
<evidence type="ECO:0000256" key="7">
    <source>
        <dbReference type="ARBA" id="ARBA00023136"/>
    </source>
</evidence>
<keyword evidence="10" id="KW-1185">Reference proteome</keyword>
<evidence type="ECO:0000256" key="5">
    <source>
        <dbReference type="ARBA" id="ARBA00022692"/>
    </source>
</evidence>
<dbReference type="InterPro" id="IPR009450">
    <property type="entry name" value="Plno_GlcNAc_GPI2"/>
</dbReference>
<feature type="transmembrane region" description="Helical" evidence="8">
    <location>
        <begin position="241"/>
        <end position="261"/>
    </location>
</feature>